<dbReference type="Gene3D" id="3.30.40.10">
    <property type="entry name" value="Zinc/RING finger domain, C3HC4 (zinc finger)"/>
    <property type="match status" value="1"/>
</dbReference>
<feature type="region of interest" description="Disordered" evidence="7">
    <location>
        <begin position="416"/>
        <end position="453"/>
    </location>
</feature>
<keyword evidence="5" id="KW-0805">Transcription regulation</keyword>
<dbReference type="EMBL" id="ML978069">
    <property type="protein sequence ID" value="KAF2016495.1"/>
    <property type="molecule type" value="Genomic_DNA"/>
</dbReference>
<accession>A0A6A5XT36</accession>
<feature type="compositionally biased region" description="Polar residues" evidence="7">
    <location>
        <begin position="48"/>
        <end position="58"/>
    </location>
</feature>
<evidence type="ECO:0000256" key="5">
    <source>
        <dbReference type="ARBA" id="ARBA00023015"/>
    </source>
</evidence>
<feature type="region of interest" description="Disordered" evidence="7">
    <location>
        <begin position="39"/>
        <end position="74"/>
    </location>
</feature>
<gene>
    <name evidence="9" type="ORF">BU24DRAFT_202877</name>
</gene>
<keyword evidence="3" id="KW-0863">Zinc-finger</keyword>
<evidence type="ECO:0000256" key="7">
    <source>
        <dbReference type="SAM" id="MobiDB-lite"/>
    </source>
</evidence>
<keyword evidence="4" id="KW-0862">Zinc</keyword>
<dbReference type="InterPro" id="IPR013083">
    <property type="entry name" value="Znf_RING/FYVE/PHD"/>
</dbReference>
<dbReference type="Pfam" id="PF09733">
    <property type="entry name" value="VEFS-Box"/>
    <property type="match status" value="1"/>
</dbReference>
<dbReference type="OrthoDB" id="166746at2759"/>
<dbReference type="AlphaFoldDB" id="A0A6A5XT36"/>
<keyword evidence="6" id="KW-0804">Transcription</keyword>
<sequence length="724" mass="83464">MGQTKIISDGTGSILTSGILSDERRPAFLNRNLKQALKAHQAGEGLQDRNQSGTSTSRPRWDASPLHQPPWTNDKSNHLRYLDINLKGISSVKTINSGKFDNRGALPNCFAFDVNIDVSIRQAYTARPFYFRTIAAQLHVTLFGGVTSIIINQRERIRVRGAELKPFITVGDGGHYAITATLRFSDPEHRDMESFLKFADLEYPLLKMELPSRLQAMWHDVKRPAQPKRSIYQSANLPLFSDPHSSIGFELRSVGLALQMELKWVSRAKSTLEDYMQTRKSANSTFSFTRPPARNVRSRYELSFDYWGRTVVLRSLMCLICGRYEFGHIDDLRLHLDCVHISSKYSWRLLKEVNGTQYWQCKSAHTKATRRDAIEDDGEDRPLPILAPRRPFSQTDYLENGDDSWQKQARQEMFEWEYETETESESESDTNVSTTEETKETTRPQSKATNNFSRASIYRQEFKATLMKPVRSKKKYKVPPAPAGTTFFRSRSKRILKTDEEISESEDDIDTDWLRLKTEAEITRNRNIPEAAKRFLKGWNAYLQAERPQSDLHFRDTLIRFAHFKGPWMQKEGLIGDFATLIQELRDLEIITSHIHNAAMTLATDVRQNHGPRRRTRKSSNLDYEGDIEMLPGDDNASSDPIIPENGVKSQHGKCLCGRQADVHKRQPVIYCESIYCLRHAFHISCVVQAWKPNGEPLPEREDWYCKDCEEDPDNDTGYRRWYS</sequence>
<feature type="compositionally biased region" description="Polar residues" evidence="7">
    <location>
        <begin position="443"/>
        <end position="453"/>
    </location>
</feature>
<organism evidence="9 10">
    <name type="scientific">Aaosphaeria arxii CBS 175.79</name>
    <dbReference type="NCBI Taxonomy" id="1450172"/>
    <lineage>
        <taxon>Eukaryota</taxon>
        <taxon>Fungi</taxon>
        <taxon>Dikarya</taxon>
        <taxon>Ascomycota</taxon>
        <taxon>Pezizomycotina</taxon>
        <taxon>Dothideomycetes</taxon>
        <taxon>Pleosporomycetidae</taxon>
        <taxon>Pleosporales</taxon>
        <taxon>Pleosporales incertae sedis</taxon>
        <taxon>Aaosphaeria</taxon>
    </lineage>
</organism>
<dbReference type="CDD" id="cd21552">
    <property type="entry name" value="VEFS-box_ctSUZ12-like"/>
    <property type="match status" value="1"/>
</dbReference>
<keyword evidence="2" id="KW-0479">Metal-binding</keyword>
<dbReference type="InterPro" id="IPR011011">
    <property type="entry name" value="Znf_FYVE_PHD"/>
</dbReference>
<name>A0A6A5XT36_9PLEO</name>
<dbReference type="InterPro" id="IPR019135">
    <property type="entry name" value="Polycomb_protein_VEFS-Box"/>
</dbReference>
<keyword evidence="10" id="KW-1185">Reference proteome</keyword>
<dbReference type="PROSITE" id="PS01359">
    <property type="entry name" value="ZF_PHD_1"/>
    <property type="match status" value="1"/>
</dbReference>
<dbReference type="Proteomes" id="UP000799778">
    <property type="component" value="Unassembled WGS sequence"/>
</dbReference>
<comment type="similarity">
    <text evidence="1">Belongs to the VEFS (VRN2-EMF2-FIS2-SU(Z)12) family.</text>
</comment>
<evidence type="ECO:0000256" key="4">
    <source>
        <dbReference type="ARBA" id="ARBA00022833"/>
    </source>
</evidence>
<proteinExistence type="inferred from homology"/>
<protein>
    <recommendedName>
        <fullName evidence="8">Polycomb protein VEFS-Box domain-containing protein</fullName>
    </recommendedName>
</protein>
<dbReference type="GeneID" id="54279243"/>
<dbReference type="RefSeq" id="XP_033384834.1">
    <property type="nucleotide sequence ID" value="XM_033521846.1"/>
</dbReference>
<feature type="domain" description="Polycomb protein VEFS-Box" evidence="8">
    <location>
        <begin position="486"/>
        <end position="593"/>
    </location>
</feature>
<evidence type="ECO:0000256" key="6">
    <source>
        <dbReference type="ARBA" id="ARBA00023163"/>
    </source>
</evidence>
<evidence type="ECO:0000256" key="2">
    <source>
        <dbReference type="ARBA" id="ARBA00022723"/>
    </source>
</evidence>
<dbReference type="SUPFAM" id="SSF57903">
    <property type="entry name" value="FYVE/PHD zinc finger"/>
    <property type="match status" value="1"/>
</dbReference>
<evidence type="ECO:0000313" key="10">
    <source>
        <dbReference type="Proteomes" id="UP000799778"/>
    </source>
</evidence>
<evidence type="ECO:0000313" key="9">
    <source>
        <dbReference type="EMBL" id="KAF2016495.1"/>
    </source>
</evidence>
<evidence type="ECO:0000256" key="3">
    <source>
        <dbReference type="ARBA" id="ARBA00022771"/>
    </source>
</evidence>
<reference evidence="9" key="1">
    <citation type="journal article" date="2020" name="Stud. Mycol.">
        <title>101 Dothideomycetes genomes: a test case for predicting lifestyles and emergence of pathogens.</title>
        <authorList>
            <person name="Haridas S."/>
            <person name="Albert R."/>
            <person name="Binder M."/>
            <person name="Bloem J."/>
            <person name="Labutti K."/>
            <person name="Salamov A."/>
            <person name="Andreopoulos B."/>
            <person name="Baker S."/>
            <person name="Barry K."/>
            <person name="Bills G."/>
            <person name="Bluhm B."/>
            <person name="Cannon C."/>
            <person name="Castanera R."/>
            <person name="Culley D."/>
            <person name="Daum C."/>
            <person name="Ezra D."/>
            <person name="Gonzalez J."/>
            <person name="Henrissat B."/>
            <person name="Kuo A."/>
            <person name="Liang C."/>
            <person name="Lipzen A."/>
            <person name="Lutzoni F."/>
            <person name="Magnuson J."/>
            <person name="Mondo S."/>
            <person name="Nolan M."/>
            <person name="Ohm R."/>
            <person name="Pangilinan J."/>
            <person name="Park H.-J."/>
            <person name="Ramirez L."/>
            <person name="Alfaro M."/>
            <person name="Sun H."/>
            <person name="Tritt A."/>
            <person name="Yoshinaga Y."/>
            <person name="Zwiers L.-H."/>
            <person name="Turgeon B."/>
            <person name="Goodwin S."/>
            <person name="Spatafora J."/>
            <person name="Crous P."/>
            <person name="Grigoriev I."/>
        </authorList>
    </citation>
    <scope>NUCLEOTIDE SEQUENCE</scope>
    <source>
        <strain evidence="9">CBS 175.79</strain>
    </source>
</reference>
<dbReference type="GO" id="GO:0008270">
    <property type="term" value="F:zinc ion binding"/>
    <property type="evidence" value="ECO:0007669"/>
    <property type="project" value="UniProtKB-KW"/>
</dbReference>
<feature type="compositionally biased region" description="Acidic residues" evidence="7">
    <location>
        <begin position="416"/>
        <end position="428"/>
    </location>
</feature>
<dbReference type="InterPro" id="IPR019786">
    <property type="entry name" value="Zinc_finger_PHD-type_CS"/>
</dbReference>
<evidence type="ECO:0000259" key="8">
    <source>
        <dbReference type="Pfam" id="PF09733"/>
    </source>
</evidence>
<evidence type="ECO:0000256" key="1">
    <source>
        <dbReference type="ARBA" id="ARBA00007416"/>
    </source>
</evidence>